<name>A0A927HDS1_9RHOB</name>
<dbReference type="AlphaFoldDB" id="A0A927HDS1"/>
<dbReference type="RefSeq" id="WP_191074927.1">
    <property type="nucleotide sequence ID" value="NZ_JACTAG010000001.1"/>
</dbReference>
<dbReference type="Proteomes" id="UP000635142">
    <property type="component" value="Unassembled WGS sequence"/>
</dbReference>
<feature type="chain" id="PRO_5037295810" evidence="1">
    <location>
        <begin position="22"/>
        <end position="163"/>
    </location>
</feature>
<dbReference type="EMBL" id="JACTAG010000001">
    <property type="protein sequence ID" value="MBD3664012.1"/>
    <property type="molecule type" value="Genomic_DNA"/>
</dbReference>
<evidence type="ECO:0000313" key="2">
    <source>
        <dbReference type="EMBL" id="MBD3664012.1"/>
    </source>
</evidence>
<evidence type="ECO:0000313" key="3">
    <source>
        <dbReference type="Proteomes" id="UP000635142"/>
    </source>
</evidence>
<sequence>MRALRTLLTVAFTVMATGALAANLTSGVQDATQFCLGYLQTGQASDALLRKGFTQKRKGFEKSFGRDLLLGRKNNVHVSLRNGGGMLECHVKVGSGGVKALNGFLRTAQETVLAQGFRRAQMTDSRGRQVDVLQKSGVAVTVSAKSTSATGSISSLLVFKRAG</sequence>
<accession>A0A927HDS1</accession>
<keyword evidence="3" id="KW-1185">Reference proteome</keyword>
<organism evidence="2 3">
    <name type="scientific">Sulfitobacter aestuariivivens</name>
    <dbReference type="NCBI Taxonomy" id="2766981"/>
    <lineage>
        <taxon>Bacteria</taxon>
        <taxon>Pseudomonadati</taxon>
        <taxon>Pseudomonadota</taxon>
        <taxon>Alphaproteobacteria</taxon>
        <taxon>Rhodobacterales</taxon>
        <taxon>Roseobacteraceae</taxon>
        <taxon>Sulfitobacter</taxon>
    </lineage>
</organism>
<keyword evidence="1" id="KW-0732">Signal</keyword>
<protein>
    <submittedName>
        <fullName evidence="2">Uncharacterized protein</fullName>
    </submittedName>
</protein>
<evidence type="ECO:0000256" key="1">
    <source>
        <dbReference type="SAM" id="SignalP"/>
    </source>
</evidence>
<proteinExistence type="predicted"/>
<feature type="signal peptide" evidence="1">
    <location>
        <begin position="1"/>
        <end position="21"/>
    </location>
</feature>
<comment type="caution">
    <text evidence="2">The sequence shown here is derived from an EMBL/GenBank/DDBJ whole genome shotgun (WGS) entry which is preliminary data.</text>
</comment>
<gene>
    <name evidence="2" type="ORF">H9Q16_08775</name>
</gene>
<reference evidence="2" key="1">
    <citation type="submission" date="2020-08" db="EMBL/GenBank/DDBJ databases">
        <title>Sulfitobacter aestuariivivens sp. nov., isolated from a tidal flat.</title>
        <authorList>
            <person name="Park S."/>
            <person name="Yoon J.-H."/>
        </authorList>
    </citation>
    <scope>NUCLEOTIDE SEQUENCE</scope>
    <source>
        <strain evidence="2">TSTF-M16</strain>
    </source>
</reference>